<dbReference type="NCBIfam" id="TIGR01245">
    <property type="entry name" value="trpD"/>
    <property type="match status" value="1"/>
</dbReference>
<evidence type="ECO:0000256" key="2">
    <source>
        <dbReference type="ARBA" id="ARBA00022679"/>
    </source>
</evidence>
<comment type="caution">
    <text evidence="3">Lacks conserved residue(s) required for the propagation of feature annotation.</text>
</comment>
<dbReference type="Pfam" id="PF02885">
    <property type="entry name" value="Glycos_trans_3N"/>
    <property type="match status" value="1"/>
</dbReference>
<dbReference type="PANTHER" id="PTHR43285:SF2">
    <property type="entry name" value="ANTHRANILATE PHOSPHORIBOSYLTRANSFERASE"/>
    <property type="match status" value="1"/>
</dbReference>
<feature type="binding site" evidence="3">
    <location>
        <begin position="89"/>
        <end position="92"/>
    </location>
    <ligand>
        <name>5-phospho-alpha-D-ribose 1-diphosphate</name>
        <dbReference type="ChEBI" id="CHEBI:58017"/>
    </ligand>
</feature>
<keyword evidence="2 3" id="KW-0808">Transferase</keyword>
<feature type="domain" description="Glycosyl transferase family 3" evidence="4">
    <location>
        <begin position="72"/>
        <end position="320"/>
    </location>
</feature>
<dbReference type="RefSeq" id="WP_380805752.1">
    <property type="nucleotide sequence ID" value="NZ_JBHUIV010000025.1"/>
</dbReference>
<dbReference type="InterPro" id="IPR017459">
    <property type="entry name" value="Glycosyl_Trfase_fam3_N_dom"/>
</dbReference>
<evidence type="ECO:0000256" key="1">
    <source>
        <dbReference type="ARBA" id="ARBA00022676"/>
    </source>
</evidence>
<comment type="subunit">
    <text evidence="3">Homodimer.</text>
</comment>
<keyword evidence="3" id="KW-0057">Aromatic amino acid biosynthesis</keyword>
<reference evidence="7" key="1">
    <citation type="journal article" date="2019" name="Int. J. Syst. Evol. Microbiol.">
        <title>The Global Catalogue of Microorganisms (GCM) 10K type strain sequencing project: providing services to taxonomists for standard genome sequencing and annotation.</title>
        <authorList>
            <consortium name="The Broad Institute Genomics Platform"/>
            <consortium name="The Broad Institute Genome Sequencing Center for Infectious Disease"/>
            <person name="Wu L."/>
            <person name="Ma J."/>
        </authorList>
    </citation>
    <scope>NUCLEOTIDE SEQUENCE [LARGE SCALE GENOMIC DNA]</scope>
    <source>
        <strain evidence="7">KCTC 19812</strain>
    </source>
</reference>
<dbReference type="GO" id="GO:0004048">
    <property type="term" value="F:anthranilate phosphoribosyltransferase activity"/>
    <property type="evidence" value="ECO:0007669"/>
    <property type="project" value="UniProtKB-EC"/>
</dbReference>
<keyword evidence="7" id="KW-1185">Reference proteome</keyword>
<gene>
    <name evidence="3 6" type="primary">trpD</name>
    <name evidence="6" type="ORF">ACFSKV_17585</name>
</gene>
<dbReference type="Gene3D" id="3.40.1030.10">
    <property type="entry name" value="Nucleoside phosphorylase/phosphoribosyltransferase catalytic domain"/>
    <property type="match status" value="1"/>
</dbReference>
<dbReference type="Gene3D" id="1.20.970.10">
    <property type="entry name" value="Transferase, Pyrimidine Nucleoside Phosphorylase, Chain C"/>
    <property type="match status" value="1"/>
</dbReference>
<feature type="binding site" evidence="3">
    <location>
        <begin position="82"/>
        <end position="83"/>
    </location>
    <ligand>
        <name>5-phospho-alpha-D-ribose 1-diphosphate</name>
        <dbReference type="ChEBI" id="CHEBI:58017"/>
    </ligand>
</feature>
<feature type="binding site" evidence="3">
    <location>
        <position position="79"/>
    </location>
    <ligand>
        <name>5-phospho-alpha-D-ribose 1-diphosphate</name>
        <dbReference type="ChEBI" id="CHEBI:58017"/>
    </ligand>
</feature>
<feature type="binding site" evidence="3">
    <location>
        <position position="224"/>
    </location>
    <ligand>
        <name>Mg(2+)</name>
        <dbReference type="ChEBI" id="CHEBI:18420"/>
        <label>1</label>
    </ligand>
</feature>
<evidence type="ECO:0000313" key="6">
    <source>
        <dbReference type="EMBL" id="MFD2203396.1"/>
    </source>
</evidence>
<feature type="binding site" evidence="3">
    <location>
        <position position="79"/>
    </location>
    <ligand>
        <name>anthranilate</name>
        <dbReference type="ChEBI" id="CHEBI:16567"/>
        <label>1</label>
    </ligand>
</feature>
<feature type="binding site" evidence="3">
    <location>
        <position position="223"/>
    </location>
    <ligand>
        <name>Mg(2+)</name>
        <dbReference type="ChEBI" id="CHEBI:18420"/>
        <label>2</label>
    </ligand>
</feature>
<dbReference type="EC" id="2.4.2.18" evidence="3"/>
<feature type="binding site" evidence="3">
    <location>
        <position position="87"/>
    </location>
    <ligand>
        <name>5-phospho-alpha-D-ribose 1-diphosphate</name>
        <dbReference type="ChEBI" id="CHEBI:58017"/>
    </ligand>
</feature>
<dbReference type="PANTHER" id="PTHR43285">
    <property type="entry name" value="ANTHRANILATE PHOSPHORIBOSYLTRANSFERASE"/>
    <property type="match status" value="1"/>
</dbReference>
<keyword evidence="1 3" id="KW-0328">Glycosyltransferase</keyword>
<feature type="binding site" evidence="3">
    <location>
        <position position="110"/>
    </location>
    <ligand>
        <name>anthranilate</name>
        <dbReference type="ChEBI" id="CHEBI:16567"/>
        <label>1</label>
    </ligand>
</feature>
<organism evidence="6 7">
    <name type="scientific">Shivajiella indica</name>
    <dbReference type="NCBI Taxonomy" id="872115"/>
    <lineage>
        <taxon>Bacteria</taxon>
        <taxon>Pseudomonadati</taxon>
        <taxon>Bacteroidota</taxon>
        <taxon>Cytophagia</taxon>
        <taxon>Cytophagales</taxon>
        <taxon>Cyclobacteriaceae</taxon>
        <taxon>Shivajiella</taxon>
    </lineage>
</organism>
<feature type="binding site" evidence="3">
    <location>
        <begin position="107"/>
        <end position="115"/>
    </location>
    <ligand>
        <name>5-phospho-alpha-D-ribose 1-diphosphate</name>
        <dbReference type="ChEBI" id="CHEBI:58017"/>
    </ligand>
</feature>
<comment type="cofactor">
    <cofactor evidence="3">
        <name>Mg(2+)</name>
        <dbReference type="ChEBI" id="CHEBI:18420"/>
    </cofactor>
    <text evidence="3">Binds 2 magnesium ions per monomer.</text>
</comment>
<keyword evidence="3" id="KW-0028">Amino-acid biosynthesis</keyword>
<name>A0ABW5BDB1_9BACT</name>
<dbReference type="InterPro" id="IPR000312">
    <property type="entry name" value="Glycosyl_Trfase_fam3"/>
</dbReference>
<sequence>MKEILNHLIEHKTLSKEQAREVLKNIATGVYNQSQIAAFMTIYLMRSITVEELAGFRDAMLELCIPVGISEYDAMDLCGTGGDGKDTFNISTLASFIVAGAGQHVAKHGNTGVSSICGSSNLLAHFGYEFTNDEGKIRKSLDEAGICFLHAPLFHPAMKNVAPIRKELGVKTFFNMLGPMVNPSFPKIQMVGVFSLELARLYAYLYQEHEGNFSIIHALDGYDEISLTGNFKMISNEGEKLISPESLGLTQISPEKILGGKTVEDSAKIFESILKGEGTKEQNAVVIANAAAALVTSDQNIDFETAISKAEESLLGGEALRVFQALVNPKTFVSFSN</sequence>
<protein>
    <recommendedName>
        <fullName evidence="3">Anthranilate phosphoribosyltransferase</fullName>
        <ecNumber evidence="3">2.4.2.18</ecNumber>
    </recommendedName>
</protein>
<comment type="function">
    <text evidence="3">Catalyzes the transfer of the phosphoribosyl group of 5-phosphorylribose-1-pyrophosphate (PRPP) to anthranilate to yield N-(5'-phosphoribosyl)-anthranilate (PRA).</text>
</comment>
<dbReference type="InterPro" id="IPR035902">
    <property type="entry name" value="Nuc_phospho_transferase"/>
</dbReference>
<evidence type="ECO:0000259" key="4">
    <source>
        <dbReference type="Pfam" id="PF00591"/>
    </source>
</evidence>
<evidence type="ECO:0000313" key="7">
    <source>
        <dbReference type="Proteomes" id="UP001597414"/>
    </source>
</evidence>
<feature type="binding site" evidence="3">
    <location>
        <position position="119"/>
    </location>
    <ligand>
        <name>5-phospho-alpha-D-ribose 1-diphosphate</name>
        <dbReference type="ChEBI" id="CHEBI:58017"/>
    </ligand>
</feature>
<keyword evidence="3" id="KW-0460">Magnesium</keyword>
<dbReference type="SUPFAM" id="SSF52418">
    <property type="entry name" value="Nucleoside phosphorylase/phosphoribosyltransferase catalytic domain"/>
    <property type="match status" value="1"/>
</dbReference>
<dbReference type="HAMAP" id="MF_00211">
    <property type="entry name" value="TrpD"/>
    <property type="match status" value="1"/>
</dbReference>
<feature type="binding site" evidence="3">
    <location>
        <position position="91"/>
    </location>
    <ligand>
        <name>Mg(2+)</name>
        <dbReference type="ChEBI" id="CHEBI:18420"/>
        <label>1</label>
    </ligand>
</feature>
<proteinExistence type="inferred from homology"/>
<dbReference type="InterPro" id="IPR036320">
    <property type="entry name" value="Glycosyl_Trfase_fam3_N_dom_sf"/>
</dbReference>
<keyword evidence="3" id="KW-0479">Metal-binding</keyword>
<dbReference type="Pfam" id="PF00591">
    <property type="entry name" value="Glycos_transf_3"/>
    <property type="match status" value="1"/>
</dbReference>
<dbReference type="SUPFAM" id="SSF47648">
    <property type="entry name" value="Nucleoside phosphorylase/phosphoribosyltransferase N-terminal domain"/>
    <property type="match status" value="1"/>
</dbReference>
<comment type="catalytic activity">
    <reaction evidence="3">
        <text>N-(5-phospho-beta-D-ribosyl)anthranilate + diphosphate = 5-phospho-alpha-D-ribose 1-diphosphate + anthranilate</text>
        <dbReference type="Rhea" id="RHEA:11768"/>
        <dbReference type="ChEBI" id="CHEBI:16567"/>
        <dbReference type="ChEBI" id="CHEBI:18277"/>
        <dbReference type="ChEBI" id="CHEBI:33019"/>
        <dbReference type="ChEBI" id="CHEBI:58017"/>
        <dbReference type="EC" id="2.4.2.18"/>
    </reaction>
</comment>
<comment type="pathway">
    <text evidence="3">Amino-acid biosynthesis; L-tryptophan biosynthesis; L-tryptophan from chorismate: step 2/5.</text>
</comment>
<accession>A0ABW5BDB1</accession>
<dbReference type="EMBL" id="JBHUIV010000025">
    <property type="protein sequence ID" value="MFD2203396.1"/>
    <property type="molecule type" value="Genomic_DNA"/>
</dbReference>
<feature type="binding site" evidence="3">
    <location>
        <position position="165"/>
    </location>
    <ligand>
        <name>anthranilate</name>
        <dbReference type="ChEBI" id="CHEBI:16567"/>
        <label>2</label>
    </ligand>
</feature>
<dbReference type="Proteomes" id="UP001597414">
    <property type="component" value="Unassembled WGS sequence"/>
</dbReference>
<dbReference type="InterPro" id="IPR005940">
    <property type="entry name" value="Anthranilate_Pribosyl_Tfrase"/>
</dbReference>
<keyword evidence="3" id="KW-0822">Tryptophan biosynthesis</keyword>
<evidence type="ECO:0000259" key="5">
    <source>
        <dbReference type="Pfam" id="PF02885"/>
    </source>
</evidence>
<comment type="similarity">
    <text evidence="3">Belongs to the anthranilate phosphoribosyltransferase family.</text>
</comment>
<evidence type="ECO:0000256" key="3">
    <source>
        <dbReference type="HAMAP-Rule" id="MF_00211"/>
    </source>
</evidence>
<feature type="domain" description="Glycosyl transferase family 3 N-terminal" evidence="5">
    <location>
        <begin position="2"/>
        <end position="63"/>
    </location>
</feature>
<comment type="caution">
    <text evidence="6">The sequence shown here is derived from an EMBL/GenBank/DDBJ whole genome shotgun (WGS) entry which is preliminary data.</text>
</comment>
<feature type="binding site" evidence="3">
    <location>
        <position position="224"/>
    </location>
    <ligand>
        <name>Mg(2+)</name>
        <dbReference type="ChEBI" id="CHEBI:18420"/>
        <label>2</label>
    </ligand>
</feature>